<gene>
    <name evidence="3" type="ORF">ACFOLH_14285</name>
</gene>
<evidence type="ECO:0000259" key="2">
    <source>
        <dbReference type="Pfam" id="PF07238"/>
    </source>
</evidence>
<dbReference type="EMBL" id="JBHRWW010000010">
    <property type="protein sequence ID" value="MFC3689516.1"/>
    <property type="molecule type" value="Genomic_DNA"/>
</dbReference>
<reference evidence="4" key="1">
    <citation type="journal article" date="2019" name="Int. J. Syst. Evol. Microbiol.">
        <title>The Global Catalogue of Microorganisms (GCM) 10K type strain sequencing project: providing services to taxonomists for standard genome sequencing and annotation.</title>
        <authorList>
            <consortium name="The Broad Institute Genomics Platform"/>
            <consortium name="The Broad Institute Genome Sequencing Center for Infectious Disease"/>
            <person name="Wu L."/>
            <person name="Ma J."/>
        </authorList>
    </citation>
    <scope>NUCLEOTIDE SEQUENCE [LARGE SCALE GENOMIC DNA]</scope>
    <source>
        <strain evidence="4">NCAIM B.02333</strain>
    </source>
</reference>
<protein>
    <submittedName>
        <fullName evidence="3">PilZ domain-containing protein</fullName>
    </submittedName>
</protein>
<dbReference type="Pfam" id="PF07238">
    <property type="entry name" value="PilZ"/>
    <property type="match status" value="1"/>
</dbReference>
<dbReference type="InterPro" id="IPR009875">
    <property type="entry name" value="PilZ_domain"/>
</dbReference>
<organism evidence="3 4">
    <name type="scientific">Aquipuribacter hungaricus</name>
    <dbReference type="NCBI Taxonomy" id="545624"/>
    <lineage>
        <taxon>Bacteria</taxon>
        <taxon>Bacillati</taxon>
        <taxon>Actinomycetota</taxon>
        <taxon>Actinomycetes</taxon>
        <taxon>Micrococcales</taxon>
        <taxon>Intrasporangiaceae</taxon>
        <taxon>Aquipuribacter</taxon>
    </lineage>
</organism>
<evidence type="ECO:0000313" key="4">
    <source>
        <dbReference type="Proteomes" id="UP001595685"/>
    </source>
</evidence>
<proteinExistence type="predicted"/>
<keyword evidence="4" id="KW-1185">Reference proteome</keyword>
<name>A0ABV7WI11_9MICO</name>
<evidence type="ECO:0000256" key="1">
    <source>
        <dbReference type="SAM" id="MobiDB-lite"/>
    </source>
</evidence>
<feature type="domain" description="PilZ" evidence="2">
    <location>
        <begin position="102"/>
        <end position="228"/>
    </location>
</feature>
<accession>A0ABV7WI11</accession>
<comment type="caution">
    <text evidence="3">The sequence shown here is derived from an EMBL/GenBank/DDBJ whole genome shotgun (WGS) entry which is preliminary data.</text>
</comment>
<dbReference type="Proteomes" id="UP001595685">
    <property type="component" value="Unassembled WGS sequence"/>
</dbReference>
<feature type="compositionally biased region" description="Gly residues" evidence="1">
    <location>
        <begin position="118"/>
        <end position="133"/>
    </location>
</feature>
<evidence type="ECO:0000313" key="3">
    <source>
        <dbReference type="EMBL" id="MFC3689516.1"/>
    </source>
</evidence>
<sequence>MSARTVGAAVTLPRLNTPVLVSVPGLGHDLPSRVEDLRGGYVLVSAVTPGRTARVADGELLTLAWAAPPRGLLAVSCVLEQQQGGAVPLWVLRPVGVLRRLQRRRFARADVSARVGLSGTGGPAGTPGTGTPGTPGPADQASPAGGWSASGVLADLGEGGARVLLDDGHRLPVGPGSSLVVDLRIAGEPLVTLATVVHVDPPGPGRQQVRLEFDLTERDADRVRRAVMQRQVEARTGEERS</sequence>
<dbReference type="RefSeq" id="WP_340292682.1">
    <property type="nucleotide sequence ID" value="NZ_JBBEOI010000080.1"/>
</dbReference>
<dbReference type="Gene3D" id="2.40.10.220">
    <property type="entry name" value="predicted glycosyltransferase like domains"/>
    <property type="match status" value="1"/>
</dbReference>
<feature type="region of interest" description="Disordered" evidence="1">
    <location>
        <begin position="116"/>
        <end position="147"/>
    </location>
</feature>